<dbReference type="GO" id="GO:0005524">
    <property type="term" value="F:ATP binding"/>
    <property type="evidence" value="ECO:0007669"/>
    <property type="project" value="UniProtKB-KW"/>
</dbReference>
<dbReference type="Gene3D" id="3.40.50.300">
    <property type="entry name" value="P-loop containing nucleotide triphosphate hydrolases"/>
    <property type="match status" value="2"/>
</dbReference>
<proteinExistence type="predicted"/>
<name>A0A8K0SPV9_9HYPO</name>
<evidence type="ECO:0000256" key="3">
    <source>
        <dbReference type="ARBA" id="ARBA00022806"/>
    </source>
</evidence>
<keyword evidence="3" id="KW-0347">Helicase</keyword>
<dbReference type="AlphaFoldDB" id="A0A8K0SPV9"/>
<dbReference type="PANTHER" id="PTHR43788">
    <property type="entry name" value="DNA2/NAM7 HELICASE FAMILY MEMBER"/>
    <property type="match status" value="1"/>
</dbReference>
<dbReference type="InterPro" id="IPR041679">
    <property type="entry name" value="DNA2/NAM7-like_C"/>
</dbReference>
<dbReference type="CDD" id="cd18808">
    <property type="entry name" value="SF1_C_Upf1"/>
    <property type="match status" value="1"/>
</dbReference>
<keyword evidence="2 7" id="KW-0378">Hydrolase</keyword>
<dbReference type="EMBL" id="JAGPNK010000008">
    <property type="protein sequence ID" value="KAH7316633.1"/>
    <property type="molecule type" value="Genomic_DNA"/>
</dbReference>
<dbReference type="GO" id="GO:0016787">
    <property type="term" value="F:hydrolase activity"/>
    <property type="evidence" value="ECO:0007669"/>
    <property type="project" value="UniProtKB-KW"/>
</dbReference>
<evidence type="ECO:0000256" key="4">
    <source>
        <dbReference type="ARBA" id="ARBA00022840"/>
    </source>
</evidence>
<keyword evidence="1" id="KW-0547">Nucleotide-binding</keyword>
<dbReference type="InterPro" id="IPR047187">
    <property type="entry name" value="SF1_C_Upf1"/>
</dbReference>
<dbReference type="Proteomes" id="UP000813444">
    <property type="component" value="Unassembled WGS sequence"/>
</dbReference>
<protein>
    <submittedName>
        <fullName evidence="7">P-loop containing nucleoside triphosphate hydrolase protein</fullName>
    </submittedName>
</protein>
<dbReference type="GO" id="GO:0043139">
    <property type="term" value="F:5'-3' DNA helicase activity"/>
    <property type="evidence" value="ECO:0007669"/>
    <property type="project" value="TreeGrafter"/>
</dbReference>
<evidence type="ECO:0000313" key="7">
    <source>
        <dbReference type="EMBL" id="KAH7316633.1"/>
    </source>
</evidence>
<organism evidence="7 8">
    <name type="scientific">Stachybotrys elegans</name>
    <dbReference type="NCBI Taxonomy" id="80388"/>
    <lineage>
        <taxon>Eukaryota</taxon>
        <taxon>Fungi</taxon>
        <taxon>Dikarya</taxon>
        <taxon>Ascomycota</taxon>
        <taxon>Pezizomycotina</taxon>
        <taxon>Sordariomycetes</taxon>
        <taxon>Hypocreomycetidae</taxon>
        <taxon>Hypocreales</taxon>
        <taxon>Stachybotryaceae</taxon>
        <taxon>Stachybotrys</taxon>
    </lineage>
</organism>
<dbReference type="Pfam" id="PF13087">
    <property type="entry name" value="AAA_12"/>
    <property type="match status" value="1"/>
</dbReference>
<dbReference type="InterPro" id="IPR027417">
    <property type="entry name" value="P-loop_NTPase"/>
</dbReference>
<feature type="domain" description="DNA2/NAM7 helicase-like C-terminal" evidence="6">
    <location>
        <begin position="865"/>
        <end position="1071"/>
    </location>
</feature>
<dbReference type="PANTHER" id="PTHR43788:SF8">
    <property type="entry name" value="DNA-BINDING PROTEIN SMUBP-2"/>
    <property type="match status" value="1"/>
</dbReference>
<evidence type="ECO:0000256" key="1">
    <source>
        <dbReference type="ARBA" id="ARBA00022741"/>
    </source>
</evidence>
<gene>
    <name evidence="7" type="ORF">B0I35DRAFT_479464</name>
</gene>
<comment type="caution">
    <text evidence="7">The sequence shown here is derived from an EMBL/GenBank/DDBJ whole genome shotgun (WGS) entry which is preliminary data.</text>
</comment>
<dbReference type="SUPFAM" id="SSF52540">
    <property type="entry name" value="P-loop containing nucleoside triphosphate hydrolases"/>
    <property type="match status" value="1"/>
</dbReference>
<keyword evidence="4" id="KW-0067">ATP-binding</keyword>
<sequence length="1126" mass="123891">MSQPQISEKGLSPGTPNAATTVNGPAKLPATSTTSTSTSTSALTSTTNAAAAMSQSKPKNSLQCSVLAGEFGPVFAASKPFGLPTKATSVLYMTRRENETWFGLSLQFPLGQDQTANEAAGFGVRHTANREHSGAVMPDDLHRITIKFPHGAYDLDIEGAPQAVFDLFPNLGKKDSGETKPLSLVRITLREGAQPTITGFGLPFANATDPEVEGWVNGNKPVVQSTTLTDMLRQRVFLLVVPATPDLTSKYIGKFPPPFSYPYGQEQTWDLGRFKELIAANNGGSFERLYTHDDNNQLLTAINQSTVQDVLWLHEAATEIAEAKFPAYFPCEEDVDLTDSKKLYLIVPMTELYRKARQQAWGRLSKQEGFKVQFFDDEDSRHPICERVNAAASFLPSAPPQNVNIFGVDAAKPSDILDRMALARAVIRGSGFYDWQTALSSEASLPDWLTGILRETVIFELQKSKFMHGFNRFAWVALADMEGSLMVEYHANSTIKLGHALSCAAKLMLTASEEEQTDWSRNEIGLVQGLISWVSKVSATEHSVIRPLPFVNLLDIEDSVYADAIIDEALPKDRSRFQSYLSCRPLGIGIVTAAAGFGKTTAAAASVLAMQAKLHKVLCSAPSNVAVCNIAARIDERTRAITERLNQTGKTRYRHRLVVRGFRIAHEARAFWNMLKDPKLGDEAAPRTIWGGVTSHWKLHLSVAQWFLAILGCPDVRPIHPDDSEAIIKLRDHVDNEPLLARLRDLAKGSITWDEYQQGQTVEAGVIEAHMGSIIEAADILCITPAASANSKEYLEWKQRLARGLVVDEAANMNRADFLCVWGNTLLPCFLFGDPMQLPPIVTTNKEKATLGYYINRFAEHGAISILDAFQASGIPVYRLTTQLRMSRGNFDIAAKVFYPGLPLEYGDLCDIAQPKFQIGCELEAFMLAKFPNLKPSPSGTLGPFFVHCPNARVFRDQTTGSKRSPDQVRIALDLIVDFIKSSNADPSRICVITPYKSNMEEIKRQHKKHDVLKGMPPVCTVDSFQGQENDIALVIMGTSQKQGPGFTTHAQRLNVTLTRHRSGLVIVGDINVVVEKGKGKSDKKALRVEGPMGESYWINPGHLRLVHDTLLENGRVAEVTSADNV</sequence>
<accession>A0A8K0SPV9</accession>
<feature type="compositionally biased region" description="Polar residues" evidence="5">
    <location>
        <begin position="14"/>
        <end position="23"/>
    </location>
</feature>
<feature type="region of interest" description="Disordered" evidence="5">
    <location>
        <begin position="1"/>
        <end position="41"/>
    </location>
</feature>
<evidence type="ECO:0000259" key="6">
    <source>
        <dbReference type="Pfam" id="PF13087"/>
    </source>
</evidence>
<dbReference type="InterPro" id="IPR050534">
    <property type="entry name" value="Coronavir_polyprotein_1ab"/>
</dbReference>
<feature type="compositionally biased region" description="Low complexity" evidence="5">
    <location>
        <begin position="30"/>
        <end position="41"/>
    </location>
</feature>
<dbReference type="OrthoDB" id="6513042at2759"/>
<keyword evidence="8" id="KW-1185">Reference proteome</keyword>
<evidence type="ECO:0000256" key="2">
    <source>
        <dbReference type="ARBA" id="ARBA00022801"/>
    </source>
</evidence>
<evidence type="ECO:0000256" key="5">
    <source>
        <dbReference type="SAM" id="MobiDB-lite"/>
    </source>
</evidence>
<reference evidence="7" key="1">
    <citation type="journal article" date="2021" name="Nat. Commun.">
        <title>Genetic determinants of endophytism in the Arabidopsis root mycobiome.</title>
        <authorList>
            <person name="Mesny F."/>
            <person name="Miyauchi S."/>
            <person name="Thiergart T."/>
            <person name="Pickel B."/>
            <person name="Atanasova L."/>
            <person name="Karlsson M."/>
            <person name="Huettel B."/>
            <person name="Barry K.W."/>
            <person name="Haridas S."/>
            <person name="Chen C."/>
            <person name="Bauer D."/>
            <person name="Andreopoulos W."/>
            <person name="Pangilinan J."/>
            <person name="LaButti K."/>
            <person name="Riley R."/>
            <person name="Lipzen A."/>
            <person name="Clum A."/>
            <person name="Drula E."/>
            <person name="Henrissat B."/>
            <person name="Kohler A."/>
            <person name="Grigoriev I.V."/>
            <person name="Martin F.M."/>
            <person name="Hacquard S."/>
        </authorList>
    </citation>
    <scope>NUCLEOTIDE SEQUENCE</scope>
    <source>
        <strain evidence="7">MPI-CAGE-CH-0235</strain>
    </source>
</reference>
<evidence type="ECO:0000313" key="8">
    <source>
        <dbReference type="Proteomes" id="UP000813444"/>
    </source>
</evidence>